<comment type="caution">
    <text evidence="2">The sequence shown here is derived from an EMBL/GenBank/DDBJ whole genome shotgun (WGS) entry which is preliminary data.</text>
</comment>
<feature type="region of interest" description="Disordered" evidence="1">
    <location>
        <begin position="1"/>
        <end position="43"/>
    </location>
</feature>
<name>A0A2A5JUY5_PSEO7</name>
<evidence type="ECO:0000313" key="3">
    <source>
        <dbReference type="Proteomes" id="UP000228621"/>
    </source>
</evidence>
<proteinExistence type="predicted"/>
<dbReference type="AlphaFoldDB" id="A0A2A5JUY5"/>
<organism evidence="2 3">
    <name type="scientific">Pseudoalteromonas piscicida</name>
    <dbReference type="NCBI Taxonomy" id="43662"/>
    <lineage>
        <taxon>Bacteria</taxon>
        <taxon>Pseudomonadati</taxon>
        <taxon>Pseudomonadota</taxon>
        <taxon>Gammaproteobacteria</taxon>
        <taxon>Alteromonadales</taxon>
        <taxon>Pseudoalteromonadaceae</taxon>
        <taxon>Pseudoalteromonas</taxon>
    </lineage>
</organism>
<keyword evidence="3" id="KW-1185">Reference proteome</keyword>
<dbReference type="RefSeq" id="WP_099640469.1">
    <property type="nucleotide sequence ID" value="NZ_NKHF01000008.1"/>
</dbReference>
<sequence length="186" mass="20551">MKLQNELGKLQVQLTAPKPEQNSRYAEEQEQPSKYGGASSQSEPLASSPFSALLSLETVDINHISPHDFTSLIADISKLHNETGEGDKHAIEGLGYFRITLEVQMTTGQLDPNAKIDMQQYATEHAKSAESLAKIDSQTYGHSPIYADQSKQAIATFFTPTQLENLQLSAIELLKHKGNRLLDKKV</sequence>
<gene>
    <name evidence="2" type="ORF">CEX98_02000</name>
</gene>
<evidence type="ECO:0000313" key="2">
    <source>
        <dbReference type="EMBL" id="PCK33292.1"/>
    </source>
</evidence>
<dbReference type="OrthoDB" id="6293446at2"/>
<reference evidence="3" key="1">
    <citation type="journal article" date="2019" name="Genome Announc.">
        <title>Draft Genome Sequence of Pseudoalteromonas piscicida Strain 36Y ROTHPW, an Hypersaline Seawater Isolate from the South Coast of Sonora, Mexico.</title>
        <authorList>
            <person name="Sanchez-Diaz R."/>
            <person name="Molina-Garza Z.J."/>
            <person name="Cruz-Suarez L.E."/>
            <person name="Selvin J."/>
            <person name="Kiran G.S."/>
            <person name="Ibarra-Gamez J.C."/>
            <person name="Gomez-Gil B."/>
            <person name="Galaviz-Silva L."/>
        </authorList>
    </citation>
    <scope>NUCLEOTIDE SEQUENCE [LARGE SCALE GENOMIC DNA]</scope>
    <source>
        <strain evidence="3">36Y_RITHPW</strain>
    </source>
</reference>
<evidence type="ECO:0000256" key="1">
    <source>
        <dbReference type="SAM" id="MobiDB-lite"/>
    </source>
</evidence>
<dbReference type="Proteomes" id="UP000228621">
    <property type="component" value="Unassembled WGS sequence"/>
</dbReference>
<dbReference type="EMBL" id="NKHF01000008">
    <property type="protein sequence ID" value="PCK33292.1"/>
    <property type="molecule type" value="Genomic_DNA"/>
</dbReference>
<accession>A0A2A5JUY5</accession>
<protein>
    <submittedName>
        <fullName evidence="2">Uncharacterized protein</fullName>
    </submittedName>
</protein>